<dbReference type="InterPro" id="IPR036694">
    <property type="entry name" value="Dodecin-like_sf"/>
</dbReference>
<keyword evidence="2" id="KW-1185">Reference proteome</keyword>
<dbReference type="PANTHER" id="PTHR39324:SF1">
    <property type="entry name" value="CALCIUM DODECIN"/>
    <property type="match status" value="1"/>
</dbReference>
<reference evidence="2" key="1">
    <citation type="journal article" date="2019" name="Int. J. Syst. Evol. Microbiol.">
        <title>The Global Catalogue of Microorganisms (GCM) 10K type strain sequencing project: providing services to taxonomists for standard genome sequencing and annotation.</title>
        <authorList>
            <consortium name="The Broad Institute Genomics Platform"/>
            <consortium name="The Broad Institute Genome Sequencing Center for Infectious Disease"/>
            <person name="Wu L."/>
            <person name="Ma J."/>
        </authorList>
    </citation>
    <scope>NUCLEOTIDE SEQUENCE [LARGE SCALE GENOMIC DNA]</scope>
    <source>
        <strain evidence="2">LMG 29247</strain>
    </source>
</reference>
<dbReference type="PANTHER" id="PTHR39324">
    <property type="entry name" value="CALCIUM DODECIN"/>
    <property type="match status" value="1"/>
</dbReference>
<dbReference type="InterPro" id="IPR025543">
    <property type="entry name" value="Dodecin-like"/>
</dbReference>
<evidence type="ECO:0000313" key="2">
    <source>
        <dbReference type="Proteomes" id="UP001597304"/>
    </source>
</evidence>
<gene>
    <name evidence="1" type="ORF">ACFSF0_09500</name>
</gene>
<dbReference type="RefSeq" id="WP_147911637.1">
    <property type="nucleotide sequence ID" value="NZ_JBHUEJ010000019.1"/>
</dbReference>
<comment type="caution">
    <text evidence="1">The sequence shown here is derived from an EMBL/GenBank/DDBJ whole genome shotgun (WGS) entry which is preliminary data.</text>
</comment>
<evidence type="ECO:0000313" key="1">
    <source>
        <dbReference type="EMBL" id="MFD1710838.1"/>
    </source>
</evidence>
<organism evidence="1 2">
    <name type="scientific">Ottowia flava</name>
    <dbReference type="NCBI Taxonomy" id="2675430"/>
    <lineage>
        <taxon>Bacteria</taxon>
        <taxon>Pseudomonadati</taxon>
        <taxon>Pseudomonadota</taxon>
        <taxon>Betaproteobacteria</taxon>
        <taxon>Burkholderiales</taxon>
        <taxon>Comamonadaceae</taxon>
        <taxon>Ottowia</taxon>
    </lineage>
</organism>
<dbReference type="EMBL" id="JBHUEJ010000019">
    <property type="protein sequence ID" value="MFD1710838.1"/>
    <property type="molecule type" value="Genomic_DNA"/>
</dbReference>
<dbReference type="SUPFAM" id="SSF89807">
    <property type="entry name" value="Dodecin-like"/>
    <property type="match status" value="1"/>
</dbReference>
<dbReference type="Proteomes" id="UP001597304">
    <property type="component" value="Unassembled WGS sequence"/>
</dbReference>
<name>A0ABW4KTQ4_9BURK</name>
<proteinExistence type="predicted"/>
<dbReference type="Gene3D" id="3.30.1660.10">
    <property type="entry name" value="Flavin-binding protein dodecin"/>
    <property type="match status" value="1"/>
</dbReference>
<sequence>MSVAKVIEISASSTKSFEDAILTGVGRAADTIDQVRGAWIKEQKVVIEGGKIKEYRVNMSVTFVVGQVDK</sequence>
<accession>A0ABW4KTQ4</accession>
<protein>
    <submittedName>
        <fullName evidence="1">Dodecin family protein</fullName>
    </submittedName>
</protein>
<dbReference type="InterPro" id="IPR009923">
    <property type="entry name" value="Dodecin"/>
</dbReference>
<dbReference type="Pfam" id="PF07311">
    <property type="entry name" value="Dodecin"/>
    <property type="match status" value="1"/>
</dbReference>